<name>A0A4S4LJ42_9AGAM</name>
<dbReference type="AlphaFoldDB" id="A0A4S4LJ42"/>
<dbReference type="SUPFAM" id="SSF53720">
    <property type="entry name" value="ALDH-like"/>
    <property type="match status" value="1"/>
</dbReference>
<accession>A0A4S4LJ42</accession>
<evidence type="ECO:0000313" key="3">
    <source>
        <dbReference type="EMBL" id="THH11979.1"/>
    </source>
</evidence>
<dbReference type="InterPro" id="IPR016163">
    <property type="entry name" value="Ald_DH_C"/>
</dbReference>
<comment type="caution">
    <text evidence="3">The sequence shown here is derived from an EMBL/GenBank/DDBJ whole genome shotgun (WGS) entry which is preliminary data.</text>
</comment>
<evidence type="ECO:0000256" key="1">
    <source>
        <dbReference type="ARBA" id="ARBA00009986"/>
    </source>
</evidence>
<dbReference type="InterPro" id="IPR016162">
    <property type="entry name" value="Ald_DH_N"/>
</dbReference>
<dbReference type="GO" id="GO:0016620">
    <property type="term" value="F:oxidoreductase activity, acting on the aldehyde or oxo group of donors, NAD or NADP as acceptor"/>
    <property type="evidence" value="ECO:0007669"/>
    <property type="project" value="InterPro"/>
</dbReference>
<evidence type="ECO:0000313" key="4">
    <source>
        <dbReference type="Proteomes" id="UP000310158"/>
    </source>
</evidence>
<dbReference type="InterPro" id="IPR016161">
    <property type="entry name" value="Ald_DH/histidinol_DH"/>
</dbReference>
<dbReference type="InterPro" id="IPR015590">
    <property type="entry name" value="Aldehyde_DH_dom"/>
</dbReference>
<organism evidence="3 4">
    <name type="scientific">Bondarzewia mesenterica</name>
    <dbReference type="NCBI Taxonomy" id="1095465"/>
    <lineage>
        <taxon>Eukaryota</taxon>
        <taxon>Fungi</taxon>
        <taxon>Dikarya</taxon>
        <taxon>Basidiomycota</taxon>
        <taxon>Agaricomycotina</taxon>
        <taxon>Agaricomycetes</taxon>
        <taxon>Russulales</taxon>
        <taxon>Bondarzewiaceae</taxon>
        <taxon>Bondarzewia</taxon>
    </lineage>
</organism>
<dbReference type="OrthoDB" id="310895at2759"/>
<keyword evidence="4" id="KW-1185">Reference proteome</keyword>
<dbReference type="Proteomes" id="UP000310158">
    <property type="component" value="Unassembled WGS sequence"/>
</dbReference>
<dbReference type="EMBL" id="SGPL01000488">
    <property type="protein sequence ID" value="THH11979.1"/>
    <property type="molecule type" value="Genomic_DNA"/>
</dbReference>
<reference evidence="3 4" key="1">
    <citation type="submission" date="2019-02" db="EMBL/GenBank/DDBJ databases">
        <title>Genome sequencing of the rare red list fungi Bondarzewia mesenterica.</title>
        <authorList>
            <person name="Buettner E."/>
            <person name="Kellner H."/>
        </authorList>
    </citation>
    <scope>NUCLEOTIDE SEQUENCE [LARGE SCALE GENOMIC DNA]</scope>
    <source>
        <strain evidence="3 4">DSM 108281</strain>
    </source>
</reference>
<dbReference type="Gene3D" id="3.40.605.10">
    <property type="entry name" value="Aldehyde Dehydrogenase, Chain A, domain 1"/>
    <property type="match status" value="1"/>
</dbReference>
<protein>
    <recommendedName>
        <fullName evidence="2">Aldehyde dehydrogenase domain-containing protein</fullName>
    </recommendedName>
</protein>
<comment type="similarity">
    <text evidence="1">Belongs to the aldehyde dehydrogenase family.</text>
</comment>
<feature type="domain" description="Aldehyde dehydrogenase" evidence="2">
    <location>
        <begin position="12"/>
        <end position="58"/>
    </location>
</feature>
<dbReference type="PANTHER" id="PTHR11699">
    <property type="entry name" value="ALDEHYDE DEHYDROGENASE-RELATED"/>
    <property type="match status" value="1"/>
</dbReference>
<dbReference type="Pfam" id="PF00171">
    <property type="entry name" value="Aldedh"/>
    <property type="match status" value="1"/>
</dbReference>
<evidence type="ECO:0000259" key="2">
    <source>
        <dbReference type="Pfam" id="PF00171"/>
    </source>
</evidence>
<gene>
    <name evidence="3" type="ORF">EW146_g7860</name>
</gene>
<sequence>MGPNLRRVARDGPVGIVIKFEDEDDVVRQASDSVYDLAAAVFTEDITRALKVAHRLKAERPGSVFLFSITRIALLISCTFRDYFQVNCANQLHVQIPLGGYKTSCIGRELSTLTSIFVHSLPLLLHHHAPPTHHPSSRTPTHGSTYVIAVSSPAGGMHYRGTHPSSLLAWRAYLGR</sequence>
<dbReference type="Gene3D" id="3.40.309.10">
    <property type="entry name" value="Aldehyde Dehydrogenase, Chain A, domain 2"/>
    <property type="match status" value="1"/>
</dbReference>
<proteinExistence type="inferred from homology"/>